<dbReference type="EMBL" id="CP002810">
    <property type="protein sequence ID" value="AEG43779.1"/>
    <property type="molecule type" value="Genomic_DNA"/>
</dbReference>
<dbReference type="eggNOG" id="COG1316">
    <property type="taxonomic scope" value="Bacteria"/>
</dbReference>
<evidence type="ECO:0000259" key="3">
    <source>
        <dbReference type="Pfam" id="PF03816"/>
    </source>
</evidence>
<reference evidence="4 5" key="1">
    <citation type="submission" date="2011-05" db="EMBL/GenBank/DDBJ databases">
        <title>Complete sequence of Isoptericola variabilis 225.</title>
        <authorList>
            <consortium name="US DOE Joint Genome Institute"/>
            <person name="Lucas S."/>
            <person name="Han J."/>
            <person name="Lapidus A."/>
            <person name="Cheng J.-F."/>
            <person name="Goodwin L."/>
            <person name="Pitluck S."/>
            <person name="Peters L."/>
            <person name="Mikhailova N."/>
            <person name="Zeytun A."/>
            <person name="Han C."/>
            <person name="Tapia R."/>
            <person name="Land M."/>
            <person name="Hauser L."/>
            <person name="Kyrpides N."/>
            <person name="Ivanova N."/>
            <person name="Pagani I."/>
            <person name="Siebers A."/>
            <person name="Allgaier M."/>
            <person name="Thelen M."/>
            <person name="Hugenholtz P."/>
            <person name="Gladden J."/>
            <person name="Woyke T."/>
        </authorList>
    </citation>
    <scope>NUCLEOTIDE SEQUENCE [LARGE SCALE GENOMIC DNA]</scope>
    <source>
        <strain evidence="5">225</strain>
    </source>
</reference>
<evidence type="ECO:0000313" key="4">
    <source>
        <dbReference type="EMBL" id="AEG43779.1"/>
    </source>
</evidence>
<comment type="similarity">
    <text evidence="1">Belongs to the LytR/CpsA/Psr (LCP) family.</text>
</comment>
<feature type="compositionally biased region" description="Low complexity" evidence="2">
    <location>
        <begin position="348"/>
        <end position="387"/>
    </location>
</feature>
<evidence type="ECO:0000256" key="2">
    <source>
        <dbReference type="SAM" id="MobiDB-lite"/>
    </source>
</evidence>
<feature type="domain" description="Cell envelope-related transcriptional attenuator" evidence="3">
    <location>
        <begin position="86"/>
        <end position="254"/>
    </location>
</feature>
<evidence type="ECO:0000256" key="1">
    <source>
        <dbReference type="ARBA" id="ARBA00006068"/>
    </source>
</evidence>
<dbReference type="KEGG" id="iva:Isova_0996"/>
<evidence type="ECO:0000313" key="5">
    <source>
        <dbReference type="Proteomes" id="UP000009236"/>
    </source>
</evidence>
<proteinExistence type="inferred from homology"/>
<sequence length="412" mass="43061">MALGLTGVLALVGTGAVASYLDLQAQLDVSDVEALLGEDRSRPPAHSDEQDPDDPFAGQALNILVMGTDFRDEENAALAGEGDEFHSDTTLLVHVSGDRSRIEAVSIPRDSLVDIPACPRSDGSTSDARRNTMFNRAFTIGGGDDRDITGAAACTILTVESLTGVGITDHMVVKMSGVIDVVDAIGGVRMCLPEPVKGRKVDLDLPAGEQRFDGYTAINFLRARQGSGMGLEMGSDLGRIERQQAFFDAMLREVLAQNIITDSPRLYRVVREVLQSISTGRDLASPAALAGLAWSMRNIDPAQIVFTSVPVVEAPRNPDRVVWTDEADAIWERIRADEPPPGSPAPSPSASGGSDGASPDGSDASDRPSAPASEEPFDGASEPESGAESGGSAGPTPSPSPSVRPGVCADAA</sequence>
<name>F6FPZ0_ISOV2</name>
<dbReference type="PANTHER" id="PTHR33392">
    <property type="entry name" value="POLYISOPRENYL-TEICHOIC ACID--PEPTIDOGLYCAN TEICHOIC ACID TRANSFERASE TAGU"/>
    <property type="match status" value="1"/>
</dbReference>
<dbReference type="AlphaFoldDB" id="F6FPZ0"/>
<dbReference type="STRING" id="743718.Isova_0996"/>
<keyword evidence="5" id="KW-1185">Reference proteome</keyword>
<dbReference type="HOGENOM" id="CLU_016455_0_0_11"/>
<feature type="region of interest" description="Disordered" evidence="2">
    <location>
        <begin position="334"/>
        <end position="412"/>
    </location>
</feature>
<dbReference type="InterPro" id="IPR050922">
    <property type="entry name" value="LytR/CpsA/Psr_CW_biosynth"/>
</dbReference>
<dbReference type="Proteomes" id="UP000009236">
    <property type="component" value="Chromosome"/>
</dbReference>
<accession>F6FPZ0</accession>
<gene>
    <name evidence="4" type="ordered locus">Isova_0996</name>
</gene>
<protein>
    <submittedName>
        <fullName evidence="4">Cell envelope-related transcriptional attenuator</fullName>
    </submittedName>
</protein>
<dbReference type="PANTHER" id="PTHR33392:SF6">
    <property type="entry name" value="POLYISOPRENYL-TEICHOIC ACID--PEPTIDOGLYCAN TEICHOIC ACID TRANSFERASE TAGU"/>
    <property type="match status" value="1"/>
</dbReference>
<organism evidence="5">
    <name type="scientific">Isoptericola variabilis (strain 225)</name>
    <dbReference type="NCBI Taxonomy" id="743718"/>
    <lineage>
        <taxon>Bacteria</taxon>
        <taxon>Bacillati</taxon>
        <taxon>Actinomycetota</taxon>
        <taxon>Actinomycetes</taxon>
        <taxon>Micrococcales</taxon>
        <taxon>Promicromonosporaceae</taxon>
        <taxon>Isoptericola</taxon>
    </lineage>
</organism>
<dbReference type="NCBIfam" id="TIGR00350">
    <property type="entry name" value="lytR_cpsA_psr"/>
    <property type="match status" value="1"/>
</dbReference>
<dbReference type="Pfam" id="PF03816">
    <property type="entry name" value="LytR_cpsA_psr"/>
    <property type="match status" value="1"/>
</dbReference>
<dbReference type="InterPro" id="IPR004474">
    <property type="entry name" value="LytR_CpsA_psr"/>
</dbReference>
<dbReference type="Gene3D" id="3.40.630.190">
    <property type="entry name" value="LCP protein"/>
    <property type="match status" value="1"/>
</dbReference>